<keyword evidence="9 11" id="KW-0057">Aromatic amino acid biosynthesis</keyword>
<dbReference type="InterPro" id="IPR000453">
    <property type="entry name" value="Chorismate_synth"/>
</dbReference>
<dbReference type="InterPro" id="IPR020541">
    <property type="entry name" value="Chorismate_synthase_CS"/>
</dbReference>
<dbReference type="GO" id="GO:0005829">
    <property type="term" value="C:cytosol"/>
    <property type="evidence" value="ECO:0007669"/>
    <property type="project" value="TreeGrafter"/>
</dbReference>
<evidence type="ECO:0000256" key="4">
    <source>
        <dbReference type="ARBA" id="ARBA00022605"/>
    </source>
</evidence>
<proteinExistence type="inferred from homology"/>
<reference evidence="14 15" key="1">
    <citation type="submission" date="2020-08" db="EMBL/GenBank/DDBJ databases">
        <title>Acidobacteriota in marine sediments use diverse sulfur dissimilation pathways.</title>
        <authorList>
            <person name="Wasmund K."/>
        </authorList>
    </citation>
    <scope>NUCLEOTIDE SEQUENCE [LARGE SCALE GENOMIC DNA]</scope>
    <source>
        <strain evidence="14">MAG AM4</strain>
    </source>
</reference>
<comment type="pathway">
    <text evidence="1 11 12">Metabolic intermediate biosynthesis; chorismate biosynthesis; chorismate from D-erythrose 4-phosphate and phosphoenolpyruvate: step 7/7.</text>
</comment>
<gene>
    <name evidence="11 14" type="primary">aroC</name>
    <name evidence="14" type="ORF">IFK94_02070</name>
</gene>
<dbReference type="AlphaFoldDB" id="A0A8J7CK72"/>
<protein>
    <recommendedName>
        <fullName evidence="3 11">Chorismate synthase</fullName>
        <shortName evidence="11">CS</shortName>
        <ecNumber evidence="3 11">4.2.3.5</ecNumber>
    </recommendedName>
    <alternativeName>
        <fullName evidence="11">5-enolpyruvylshikimate-3-phosphate phospholyase</fullName>
    </alternativeName>
</protein>
<dbReference type="GO" id="GO:0009073">
    <property type="term" value="P:aromatic amino acid family biosynthetic process"/>
    <property type="evidence" value="ECO:0007669"/>
    <property type="project" value="UniProtKB-KW"/>
</dbReference>
<evidence type="ECO:0000256" key="12">
    <source>
        <dbReference type="RuleBase" id="RU000605"/>
    </source>
</evidence>
<dbReference type="Gene3D" id="3.60.150.10">
    <property type="entry name" value="Chorismate synthase AroC"/>
    <property type="match status" value="1"/>
</dbReference>
<dbReference type="PANTHER" id="PTHR21085">
    <property type="entry name" value="CHORISMATE SYNTHASE"/>
    <property type="match status" value="1"/>
</dbReference>
<dbReference type="PIRSF" id="PIRSF001456">
    <property type="entry name" value="Chorismate_synth"/>
    <property type="match status" value="1"/>
</dbReference>
<dbReference type="GO" id="GO:0004107">
    <property type="term" value="F:chorismate synthase activity"/>
    <property type="evidence" value="ECO:0007669"/>
    <property type="project" value="UniProtKB-UniRule"/>
</dbReference>
<evidence type="ECO:0000256" key="8">
    <source>
        <dbReference type="ARBA" id="ARBA00022857"/>
    </source>
</evidence>
<feature type="region of interest" description="Disordered" evidence="13">
    <location>
        <begin position="262"/>
        <end position="296"/>
    </location>
</feature>
<dbReference type="SUPFAM" id="SSF103263">
    <property type="entry name" value="Chorismate synthase, AroC"/>
    <property type="match status" value="1"/>
</dbReference>
<keyword evidence="7 11" id="KW-0274">FAD</keyword>
<dbReference type="GO" id="GO:0009423">
    <property type="term" value="P:chorismate biosynthetic process"/>
    <property type="evidence" value="ECO:0007669"/>
    <property type="project" value="UniProtKB-UniRule"/>
</dbReference>
<keyword evidence="10 11" id="KW-0456">Lyase</keyword>
<dbReference type="GO" id="GO:0010181">
    <property type="term" value="F:FMN binding"/>
    <property type="evidence" value="ECO:0007669"/>
    <property type="project" value="TreeGrafter"/>
</dbReference>
<evidence type="ECO:0000256" key="6">
    <source>
        <dbReference type="ARBA" id="ARBA00022643"/>
    </source>
</evidence>
<feature type="binding site" evidence="11">
    <location>
        <begin position="128"/>
        <end position="130"/>
    </location>
    <ligand>
        <name>FMN</name>
        <dbReference type="ChEBI" id="CHEBI:58210"/>
    </ligand>
</feature>
<dbReference type="FunFam" id="3.60.150.10:FF:000002">
    <property type="entry name" value="Chorismate synthase"/>
    <property type="match status" value="1"/>
</dbReference>
<dbReference type="UniPathway" id="UPA00053">
    <property type="reaction ID" value="UER00090"/>
</dbReference>
<dbReference type="NCBIfam" id="TIGR00033">
    <property type="entry name" value="aroC"/>
    <property type="match status" value="1"/>
</dbReference>
<feature type="binding site" evidence="11">
    <location>
        <position position="40"/>
    </location>
    <ligand>
        <name>NADP(+)</name>
        <dbReference type="ChEBI" id="CHEBI:58349"/>
    </ligand>
</feature>
<evidence type="ECO:0000256" key="3">
    <source>
        <dbReference type="ARBA" id="ARBA00013036"/>
    </source>
</evidence>
<dbReference type="HAMAP" id="MF_00300">
    <property type="entry name" value="Chorismate_synth"/>
    <property type="match status" value="1"/>
</dbReference>
<comment type="function">
    <text evidence="11">Catalyzes the anti-1,4-elimination of the C-3 phosphate and the C-6 proR hydrogen from 5-enolpyruvylshikimate-3-phosphate (EPSP) to yield chorismate, which is the branch point compound that serves as the starting substrate for the three terminal pathways of aromatic amino acid biosynthesis. This reaction introduces a second double bond into the aromatic ring system.</text>
</comment>
<evidence type="ECO:0000256" key="7">
    <source>
        <dbReference type="ARBA" id="ARBA00022827"/>
    </source>
</evidence>
<evidence type="ECO:0000256" key="11">
    <source>
        <dbReference type="HAMAP-Rule" id="MF_00300"/>
    </source>
</evidence>
<accession>A0A8J7CK72</accession>
<keyword evidence="4 11" id="KW-0028">Amino-acid biosynthesis</keyword>
<dbReference type="InterPro" id="IPR035904">
    <property type="entry name" value="Chorismate_synth_AroC_sf"/>
</dbReference>
<evidence type="ECO:0000256" key="13">
    <source>
        <dbReference type="SAM" id="MobiDB-lite"/>
    </source>
</evidence>
<comment type="cofactor">
    <cofactor evidence="11 12">
        <name>FMNH2</name>
        <dbReference type="ChEBI" id="CHEBI:57618"/>
    </cofactor>
    <text evidence="11 12">Reduced FMN (FMNH(2)).</text>
</comment>
<dbReference type="CDD" id="cd07304">
    <property type="entry name" value="Chorismate_synthase"/>
    <property type="match status" value="1"/>
</dbReference>
<keyword evidence="5 11" id="KW-0285">Flavoprotein</keyword>
<evidence type="ECO:0000313" key="15">
    <source>
        <dbReference type="Proteomes" id="UP000648239"/>
    </source>
</evidence>
<organism evidence="14 15">
    <name type="scientific">Candidatus Polarisedimenticola svalbardensis</name>
    <dbReference type="NCBI Taxonomy" id="2886004"/>
    <lineage>
        <taxon>Bacteria</taxon>
        <taxon>Pseudomonadati</taxon>
        <taxon>Acidobacteriota</taxon>
        <taxon>Candidatus Polarisedimenticolia</taxon>
        <taxon>Candidatus Polarisedimenticolales</taxon>
        <taxon>Candidatus Polarisedimenticolaceae</taxon>
        <taxon>Candidatus Polarisedimenticola</taxon>
    </lineage>
</organism>
<dbReference type="PANTHER" id="PTHR21085:SF0">
    <property type="entry name" value="CHORISMATE SYNTHASE"/>
    <property type="match status" value="1"/>
</dbReference>
<dbReference type="PROSITE" id="PS00788">
    <property type="entry name" value="CHORISMATE_SYNTHASE_2"/>
    <property type="match status" value="1"/>
</dbReference>
<feature type="binding site" evidence="11">
    <location>
        <position position="336"/>
    </location>
    <ligand>
        <name>FMN</name>
        <dbReference type="ChEBI" id="CHEBI:58210"/>
    </ligand>
</feature>
<dbReference type="EC" id="4.2.3.5" evidence="3 11"/>
<evidence type="ECO:0000256" key="10">
    <source>
        <dbReference type="ARBA" id="ARBA00023239"/>
    </source>
</evidence>
<keyword evidence="6 11" id="KW-0288">FMN</keyword>
<name>A0A8J7CK72_9BACT</name>
<sequence>MLRFLTAGESHGPALTVIVEGLPAGLAIDMAGVQQDLLRRRGGYGRGGRMKIESDPVEVLGGVRFGKTLGSPVSMVIRNLDHANWTSVMAVDGEPTEERQVTSPRPGHADLAGAQKYGTYDARDILERSSARETAARTAAGSLARQFLAALGVRITSATVSVGEDLGCIVPDERFDDLLALPDDAPFRCLDGGCVERMTAGVEQARSNGDSVGGSFQILARSVPVGLGSHVHWDRKLDGMLGQAVMSIPAVKAVSIGDGVEGSFRQGSRHHDPIDYSGEDRRFQRPTNRAGGIEGGMSNGEMIRVTGYLKPLSTLPKPLPSTDLVSKERSGAAVERTDTIPIVAAGVVGEAMVALVLAGECLRKFGGDSMAEVGRNLASYQAALKAF</sequence>
<dbReference type="EMBL" id="JACXWD010000003">
    <property type="protein sequence ID" value="MBD3866883.1"/>
    <property type="molecule type" value="Genomic_DNA"/>
</dbReference>
<dbReference type="PROSITE" id="PS00787">
    <property type="entry name" value="CHORISMATE_SYNTHASE_1"/>
    <property type="match status" value="1"/>
</dbReference>
<feature type="binding site" evidence="11">
    <location>
        <begin position="310"/>
        <end position="314"/>
    </location>
    <ligand>
        <name>FMN</name>
        <dbReference type="ChEBI" id="CHEBI:58210"/>
    </ligand>
</feature>
<comment type="caution">
    <text evidence="14">The sequence shown here is derived from an EMBL/GenBank/DDBJ whole genome shotgun (WGS) entry which is preliminary data.</text>
</comment>
<dbReference type="GO" id="GO:0008652">
    <property type="term" value="P:amino acid biosynthetic process"/>
    <property type="evidence" value="ECO:0007669"/>
    <property type="project" value="UniProtKB-KW"/>
</dbReference>
<comment type="similarity">
    <text evidence="2 11 12">Belongs to the chorismate synthase family.</text>
</comment>
<evidence type="ECO:0000256" key="2">
    <source>
        <dbReference type="ARBA" id="ARBA00008014"/>
    </source>
</evidence>
<comment type="catalytic activity">
    <reaction evidence="11 12">
        <text>5-O-(1-carboxyvinyl)-3-phosphoshikimate = chorismate + phosphate</text>
        <dbReference type="Rhea" id="RHEA:21020"/>
        <dbReference type="ChEBI" id="CHEBI:29748"/>
        <dbReference type="ChEBI" id="CHEBI:43474"/>
        <dbReference type="ChEBI" id="CHEBI:57701"/>
        <dbReference type="EC" id="4.2.3.5"/>
    </reaction>
</comment>
<evidence type="ECO:0000256" key="5">
    <source>
        <dbReference type="ARBA" id="ARBA00022630"/>
    </source>
</evidence>
<keyword evidence="8 11" id="KW-0521">NADP</keyword>
<evidence type="ECO:0000256" key="9">
    <source>
        <dbReference type="ARBA" id="ARBA00023141"/>
    </source>
</evidence>
<dbReference type="NCBIfam" id="NF003793">
    <property type="entry name" value="PRK05382.1"/>
    <property type="match status" value="1"/>
</dbReference>
<dbReference type="Proteomes" id="UP000648239">
    <property type="component" value="Unassembled WGS sequence"/>
</dbReference>
<feature type="binding site" evidence="11">
    <location>
        <position position="46"/>
    </location>
    <ligand>
        <name>NADP(+)</name>
        <dbReference type="ChEBI" id="CHEBI:58349"/>
    </ligand>
</feature>
<feature type="binding site" evidence="11">
    <location>
        <position position="295"/>
    </location>
    <ligand>
        <name>FMN</name>
        <dbReference type="ChEBI" id="CHEBI:58210"/>
    </ligand>
</feature>
<comment type="subunit">
    <text evidence="11">Homotetramer.</text>
</comment>
<evidence type="ECO:0000256" key="1">
    <source>
        <dbReference type="ARBA" id="ARBA00005044"/>
    </source>
</evidence>
<comment type="caution">
    <text evidence="11">Lacks conserved residue(s) required for the propagation of feature annotation.</text>
</comment>
<feature type="compositionally biased region" description="Basic and acidic residues" evidence="13">
    <location>
        <begin position="269"/>
        <end position="283"/>
    </location>
</feature>
<evidence type="ECO:0000313" key="14">
    <source>
        <dbReference type="EMBL" id="MBD3866883.1"/>
    </source>
</evidence>
<dbReference type="Pfam" id="PF01264">
    <property type="entry name" value="Chorismate_synt"/>
    <property type="match status" value="1"/>
</dbReference>